<gene>
    <name evidence="4" type="ORF">ACFOUW_13405</name>
</gene>
<protein>
    <submittedName>
        <fullName evidence="4">Glycosyltransferase family 4 protein</fullName>
    </submittedName>
</protein>
<dbReference type="Proteomes" id="UP001595699">
    <property type="component" value="Unassembled WGS sequence"/>
</dbReference>
<evidence type="ECO:0000259" key="3">
    <source>
        <dbReference type="Pfam" id="PF13579"/>
    </source>
</evidence>
<sequence length="378" mass="40976">MTERALGHSPKAVHVSIVHQASDVRVFVRECRSVAAAGYDVTLFARSPHPFEEDGVRVVPVPEPTNRLARMTVGTWGLLKPLLRERGDVYHLHDPELIPLGIVLRMLGKKVVYDAHEDLPAQVLGKVWIPKPLRPLVAAFARLVIQLAGRGLSAIVAATPTVAEGYGKARKVVVCNYPLILDDRAPIPYADRTGGLVYVGALSGIRGFHTMLEVARIVHEKRGVGLTLVGRLQPATLEAELAGKQAYVDYRGVLPSPEARRLMGESKVGLVLLQATKAIVDALPTKMFEYMAEGLPVVSSNFPLWAEIVEDSGAGAVVPPNDPGAAAEAVLAILDDQEEAAAMADRGRKAVAEQYSWEPELRKLLDLYAELAPAPQMR</sequence>
<keyword evidence="5" id="KW-1185">Reference proteome</keyword>
<dbReference type="SUPFAM" id="SSF53756">
    <property type="entry name" value="UDP-Glycosyltransferase/glycogen phosphorylase"/>
    <property type="match status" value="1"/>
</dbReference>
<name>A0ABV7Y946_9ACTN</name>
<evidence type="ECO:0000313" key="4">
    <source>
        <dbReference type="EMBL" id="MFC3761836.1"/>
    </source>
</evidence>
<accession>A0ABV7Y946</accession>
<keyword evidence="2" id="KW-0808">Transferase</keyword>
<proteinExistence type="predicted"/>
<evidence type="ECO:0000256" key="2">
    <source>
        <dbReference type="ARBA" id="ARBA00022679"/>
    </source>
</evidence>
<feature type="domain" description="Glycosyltransferase subfamily 4-like N-terminal" evidence="3">
    <location>
        <begin position="28"/>
        <end position="166"/>
    </location>
</feature>
<dbReference type="RefSeq" id="WP_205114585.1">
    <property type="nucleotide sequence ID" value="NZ_JAFBCM010000001.1"/>
</dbReference>
<dbReference type="Pfam" id="PF13692">
    <property type="entry name" value="Glyco_trans_1_4"/>
    <property type="match status" value="1"/>
</dbReference>
<dbReference type="EMBL" id="JBHRZH010000009">
    <property type="protein sequence ID" value="MFC3761836.1"/>
    <property type="molecule type" value="Genomic_DNA"/>
</dbReference>
<dbReference type="Gene3D" id="3.40.50.2000">
    <property type="entry name" value="Glycogen Phosphorylase B"/>
    <property type="match status" value="2"/>
</dbReference>
<reference evidence="5" key="1">
    <citation type="journal article" date="2019" name="Int. J. Syst. Evol. Microbiol.">
        <title>The Global Catalogue of Microorganisms (GCM) 10K type strain sequencing project: providing services to taxonomists for standard genome sequencing and annotation.</title>
        <authorList>
            <consortium name="The Broad Institute Genomics Platform"/>
            <consortium name="The Broad Institute Genome Sequencing Center for Infectious Disease"/>
            <person name="Wu L."/>
            <person name="Ma J."/>
        </authorList>
    </citation>
    <scope>NUCLEOTIDE SEQUENCE [LARGE SCALE GENOMIC DNA]</scope>
    <source>
        <strain evidence="5">CGMCC 4.7241</strain>
    </source>
</reference>
<evidence type="ECO:0000313" key="5">
    <source>
        <dbReference type="Proteomes" id="UP001595699"/>
    </source>
</evidence>
<comment type="caution">
    <text evidence="4">The sequence shown here is derived from an EMBL/GenBank/DDBJ whole genome shotgun (WGS) entry which is preliminary data.</text>
</comment>
<dbReference type="PANTHER" id="PTHR12526:SF629">
    <property type="entry name" value="TEICHURONIC ACID BIOSYNTHESIS GLYCOSYLTRANSFERASE TUAH-RELATED"/>
    <property type="match status" value="1"/>
</dbReference>
<keyword evidence="1" id="KW-0328">Glycosyltransferase</keyword>
<dbReference type="Pfam" id="PF13579">
    <property type="entry name" value="Glyco_trans_4_4"/>
    <property type="match status" value="1"/>
</dbReference>
<dbReference type="InterPro" id="IPR028098">
    <property type="entry name" value="Glyco_trans_4-like_N"/>
</dbReference>
<organism evidence="4 5">
    <name type="scientific">Tenggerimyces flavus</name>
    <dbReference type="NCBI Taxonomy" id="1708749"/>
    <lineage>
        <taxon>Bacteria</taxon>
        <taxon>Bacillati</taxon>
        <taxon>Actinomycetota</taxon>
        <taxon>Actinomycetes</taxon>
        <taxon>Propionibacteriales</taxon>
        <taxon>Nocardioidaceae</taxon>
        <taxon>Tenggerimyces</taxon>
    </lineage>
</organism>
<dbReference type="PANTHER" id="PTHR12526">
    <property type="entry name" value="GLYCOSYLTRANSFERASE"/>
    <property type="match status" value="1"/>
</dbReference>
<evidence type="ECO:0000256" key="1">
    <source>
        <dbReference type="ARBA" id="ARBA00022676"/>
    </source>
</evidence>
<dbReference type="CDD" id="cd03794">
    <property type="entry name" value="GT4_WbuB-like"/>
    <property type="match status" value="1"/>
</dbReference>